<keyword evidence="12" id="KW-0675">Receptor</keyword>
<dbReference type="Proteomes" id="UP000297998">
    <property type="component" value="Unassembled WGS sequence"/>
</dbReference>
<organism evidence="12 13">
    <name type="scientific">Empedobacter tilapiae</name>
    <dbReference type="NCBI Taxonomy" id="2491114"/>
    <lineage>
        <taxon>Bacteria</taxon>
        <taxon>Pseudomonadati</taxon>
        <taxon>Bacteroidota</taxon>
        <taxon>Flavobacteriia</taxon>
        <taxon>Flavobacteriales</taxon>
        <taxon>Weeksellaceae</taxon>
        <taxon>Empedobacter</taxon>
    </lineage>
</organism>
<accession>A0A4Z1BVQ7</accession>
<dbReference type="InterPro" id="IPR008969">
    <property type="entry name" value="CarboxyPept-like_regulatory"/>
</dbReference>
<evidence type="ECO:0000259" key="11">
    <source>
        <dbReference type="Pfam" id="PF14905"/>
    </source>
</evidence>
<dbReference type="SUPFAM" id="SSF49464">
    <property type="entry name" value="Carboxypeptidase regulatory domain-like"/>
    <property type="match status" value="1"/>
</dbReference>
<dbReference type="Gene3D" id="2.60.40.1120">
    <property type="entry name" value="Carboxypeptidase-like, regulatory domain"/>
    <property type="match status" value="1"/>
</dbReference>
<dbReference type="PANTHER" id="PTHR40980">
    <property type="entry name" value="PLUG DOMAIN-CONTAINING PROTEIN"/>
    <property type="match status" value="1"/>
</dbReference>
<keyword evidence="9" id="KW-0732">Signal</keyword>
<dbReference type="Gene3D" id="2.40.170.20">
    <property type="entry name" value="TonB-dependent receptor, beta-barrel domain"/>
    <property type="match status" value="1"/>
</dbReference>
<comment type="subcellular location">
    <subcellularLocation>
        <location evidence="1 7">Cell outer membrane</location>
        <topology evidence="1 7">Multi-pass membrane protein</topology>
    </subcellularLocation>
</comment>
<sequence>MRLRNLFALIFICVCAGLNAQDLLEIRGKVLSKDNKPVEYTTVSLESTEEGVVAEGATDAKGNFVIEAKEGRYILVIEPMGYDAIEKEIELNGTLDLGTFIVKGTETVSLDAAVVTAEKPIYKVELDKKVYDMANDPMSQGQSLSDALANVPSVQVDAEGNVSLRGNDNVKFLIDGKPSGMLGVSDVAEALKNIPAENVERIELVTNPSARYEASGSAGIINIVLKKGSNTGFNGSVTLNGGIPTMVGGNVNLNYKTKKYNIYTTLGTRYVDREGEGSAFMTSFNEGTNSIKQYRATDRENNRIRRNYNIRLGGEYYLDDKNTLGLSAGYRYNNGNNNALVDYNYFDNSMTFLKHEYNRQDEKEIENNFDLDFNYKHEFDKKGHEFVFTGRFSSQKEDEDGLVDGLTKELDKITGIYKDKITNRITDNLEDQKNVVLTADYVRPIGEKGKFELGARADFSDTKTDNRTYFLQANGDYEADSRFFANVDNQQNVLAAYAQYGNAIGEKFQYFAGLRLENSDMKIKNYTNGENISKKYTDLFPTLTLNYKFTDKNEMQLSYSRRIRRPMGFMLMPFFSATDDRNVRKGNPDLNPTYTNSFELSYITSVGKLMVTPSLFYQRTTDMINQFQRKNYNDSGDDVFITKPVNVGDEDRYGLDLTATYKPARWWSLMFNVNLFGYKRTGYYEEINVVKDPITGVEGTKVDTQDFSGDGFSSRGRLSSNFTLPADFKIQLAGNYMGSIKTAQQKIEDNLSMDFSLSKDLFKKQATLTLNIRDVFNSRKREMTQYGTDYINYESMRWMKRSLNLSFTYRFKKTNEKEQRKRPEGGEEMGGEEMQMQVAS</sequence>
<feature type="region of interest" description="Disordered" evidence="8">
    <location>
        <begin position="814"/>
        <end position="840"/>
    </location>
</feature>
<feature type="chain" id="PRO_5021362470" evidence="9">
    <location>
        <begin position="21"/>
        <end position="840"/>
    </location>
</feature>
<dbReference type="SUPFAM" id="SSF56935">
    <property type="entry name" value="Porins"/>
    <property type="match status" value="1"/>
</dbReference>
<dbReference type="InterPro" id="IPR039426">
    <property type="entry name" value="TonB-dep_rcpt-like"/>
</dbReference>
<evidence type="ECO:0000259" key="10">
    <source>
        <dbReference type="Pfam" id="PF07715"/>
    </source>
</evidence>
<evidence type="ECO:0000256" key="4">
    <source>
        <dbReference type="ARBA" id="ARBA00022692"/>
    </source>
</evidence>
<dbReference type="InterPro" id="IPR037066">
    <property type="entry name" value="Plug_dom_sf"/>
</dbReference>
<evidence type="ECO:0000256" key="5">
    <source>
        <dbReference type="ARBA" id="ARBA00023136"/>
    </source>
</evidence>
<name>A0A4Z1BVQ7_9FLAO</name>
<dbReference type="InterPro" id="IPR041700">
    <property type="entry name" value="OMP_b-brl_3"/>
</dbReference>
<comment type="caution">
    <text evidence="12">The sequence shown here is derived from an EMBL/GenBank/DDBJ whole genome shotgun (WGS) entry which is preliminary data.</text>
</comment>
<feature type="domain" description="Outer membrane protein beta-barrel" evidence="11">
    <location>
        <begin position="377"/>
        <end position="809"/>
    </location>
</feature>
<keyword evidence="2 7" id="KW-0813">Transport</keyword>
<gene>
    <name evidence="12" type="ORF">E4J94_01255</name>
</gene>
<protein>
    <submittedName>
        <fullName evidence="12">TonB-dependent receptor</fullName>
    </submittedName>
</protein>
<dbReference type="AlphaFoldDB" id="A0A4Z1BVQ7"/>
<keyword evidence="3 7" id="KW-1134">Transmembrane beta strand</keyword>
<evidence type="ECO:0000313" key="13">
    <source>
        <dbReference type="Proteomes" id="UP000297998"/>
    </source>
</evidence>
<evidence type="ECO:0000256" key="7">
    <source>
        <dbReference type="PROSITE-ProRule" id="PRU01360"/>
    </source>
</evidence>
<feature type="signal peptide" evidence="9">
    <location>
        <begin position="1"/>
        <end position="20"/>
    </location>
</feature>
<keyword evidence="6 7" id="KW-0998">Cell outer membrane</keyword>
<feature type="compositionally biased region" description="Basic and acidic residues" evidence="8">
    <location>
        <begin position="814"/>
        <end position="825"/>
    </location>
</feature>
<reference evidence="12 13" key="1">
    <citation type="submission" date="2019-03" db="EMBL/GenBank/DDBJ databases">
        <title>Empedobacter tilapiae sp. nov., isolated from an intestine of Nile tilapia Oreochromis niloticus.</title>
        <authorList>
            <person name="Kim Y.-O."/>
            <person name="Yoon J.-H."/>
        </authorList>
    </citation>
    <scope>NUCLEOTIDE SEQUENCE [LARGE SCALE GENOMIC DNA]</scope>
    <source>
        <strain evidence="12 13">MRS2</strain>
    </source>
</reference>
<feature type="domain" description="TonB-dependent receptor plug" evidence="10">
    <location>
        <begin position="138"/>
        <end position="220"/>
    </location>
</feature>
<dbReference type="Pfam" id="PF13715">
    <property type="entry name" value="CarbopepD_reg_2"/>
    <property type="match status" value="1"/>
</dbReference>
<evidence type="ECO:0000256" key="3">
    <source>
        <dbReference type="ARBA" id="ARBA00022452"/>
    </source>
</evidence>
<proteinExistence type="inferred from homology"/>
<keyword evidence="13" id="KW-1185">Reference proteome</keyword>
<evidence type="ECO:0000256" key="1">
    <source>
        <dbReference type="ARBA" id="ARBA00004571"/>
    </source>
</evidence>
<dbReference type="Gene3D" id="2.170.130.10">
    <property type="entry name" value="TonB-dependent receptor, plug domain"/>
    <property type="match status" value="1"/>
</dbReference>
<dbReference type="PANTHER" id="PTHR40980:SF4">
    <property type="entry name" value="TONB-DEPENDENT RECEPTOR-LIKE BETA-BARREL DOMAIN-CONTAINING PROTEIN"/>
    <property type="match status" value="1"/>
</dbReference>
<evidence type="ECO:0000313" key="12">
    <source>
        <dbReference type="EMBL" id="TGN30223.1"/>
    </source>
</evidence>
<dbReference type="RefSeq" id="WP_135834083.1">
    <property type="nucleotide sequence ID" value="NZ_SRPE01000001.1"/>
</dbReference>
<evidence type="ECO:0000256" key="8">
    <source>
        <dbReference type="SAM" id="MobiDB-lite"/>
    </source>
</evidence>
<dbReference type="OrthoDB" id="8764943at2"/>
<dbReference type="EMBL" id="SRPE01000001">
    <property type="protein sequence ID" value="TGN30223.1"/>
    <property type="molecule type" value="Genomic_DNA"/>
</dbReference>
<dbReference type="Pfam" id="PF14905">
    <property type="entry name" value="OMP_b-brl_3"/>
    <property type="match status" value="1"/>
</dbReference>
<dbReference type="GO" id="GO:0009279">
    <property type="term" value="C:cell outer membrane"/>
    <property type="evidence" value="ECO:0007669"/>
    <property type="project" value="UniProtKB-SubCell"/>
</dbReference>
<dbReference type="Pfam" id="PF07715">
    <property type="entry name" value="Plug"/>
    <property type="match status" value="1"/>
</dbReference>
<dbReference type="InterPro" id="IPR012910">
    <property type="entry name" value="Plug_dom"/>
</dbReference>
<dbReference type="InterPro" id="IPR036942">
    <property type="entry name" value="Beta-barrel_TonB_sf"/>
</dbReference>
<evidence type="ECO:0000256" key="6">
    <source>
        <dbReference type="ARBA" id="ARBA00023237"/>
    </source>
</evidence>
<keyword evidence="4 7" id="KW-0812">Transmembrane</keyword>
<dbReference type="PROSITE" id="PS52016">
    <property type="entry name" value="TONB_DEPENDENT_REC_3"/>
    <property type="match status" value="1"/>
</dbReference>
<comment type="similarity">
    <text evidence="7">Belongs to the TonB-dependent receptor family.</text>
</comment>
<evidence type="ECO:0000256" key="9">
    <source>
        <dbReference type="SAM" id="SignalP"/>
    </source>
</evidence>
<evidence type="ECO:0000256" key="2">
    <source>
        <dbReference type="ARBA" id="ARBA00022448"/>
    </source>
</evidence>
<keyword evidence="5 7" id="KW-0472">Membrane</keyword>